<organism evidence="1 2">
    <name type="scientific">Brassica cretica</name>
    <name type="common">Mustard</name>
    <dbReference type="NCBI Taxonomy" id="69181"/>
    <lineage>
        <taxon>Eukaryota</taxon>
        <taxon>Viridiplantae</taxon>
        <taxon>Streptophyta</taxon>
        <taxon>Embryophyta</taxon>
        <taxon>Tracheophyta</taxon>
        <taxon>Spermatophyta</taxon>
        <taxon>Magnoliopsida</taxon>
        <taxon>eudicotyledons</taxon>
        <taxon>Gunneridae</taxon>
        <taxon>Pentapetalae</taxon>
        <taxon>rosids</taxon>
        <taxon>malvids</taxon>
        <taxon>Brassicales</taxon>
        <taxon>Brassicaceae</taxon>
        <taxon>Brassiceae</taxon>
        <taxon>Brassica</taxon>
    </lineage>
</organism>
<dbReference type="AlphaFoldDB" id="A0A8S9QPJ6"/>
<reference evidence="1" key="1">
    <citation type="submission" date="2019-12" db="EMBL/GenBank/DDBJ databases">
        <title>Genome sequencing and annotation of Brassica cretica.</title>
        <authorList>
            <person name="Studholme D.J."/>
            <person name="Sarris P."/>
        </authorList>
    </citation>
    <scope>NUCLEOTIDE SEQUENCE</scope>
    <source>
        <strain evidence="1">PFS-109/04</strain>
        <tissue evidence="1">Leaf</tissue>
    </source>
</reference>
<dbReference type="EMBL" id="QGKX02001290">
    <property type="protein sequence ID" value="KAF3541793.1"/>
    <property type="molecule type" value="Genomic_DNA"/>
</dbReference>
<evidence type="ECO:0000313" key="1">
    <source>
        <dbReference type="EMBL" id="KAF3541793.1"/>
    </source>
</evidence>
<gene>
    <name evidence="1" type="ORF">F2Q69_00020672</name>
</gene>
<sequence>MENLQPLMTCLEGEKARKVTEEVMRLSTWNQARMEFRTIRSFQLRFRQTIVPDRQTEPCT</sequence>
<name>A0A8S9QPJ6_BRACR</name>
<comment type="caution">
    <text evidence="1">The sequence shown here is derived from an EMBL/GenBank/DDBJ whole genome shotgun (WGS) entry which is preliminary data.</text>
</comment>
<accession>A0A8S9QPJ6</accession>
<protein>
    <submittedName>
        <fullName evidence="1">Uncharacterized protein</fullName>
    </submittedName>
</protein>
<proteinExistence type="predicted"/>
<evidence type="ECO:0000313" key="2">
    <source>
        <dbReference type="Proteomes" id="UP000712600"/>
    </source>
</evidence>
<dbReference type="Proteomes" id="UP000712600">
    <property type="component" value="Unassembled WGS sequence"/>
</dbReference>